<protein>
    <recommendedName>
        <fullName evidence="3 10">Cell division protein FtsX</fullName>
    </recommendedName>
</protein>
<dbReference type="InterPro" id="IPR003838">
    <property type="entry name" value="ABC3_permease_C"/>
</dbReference>
<evidence type="ECO:0000256" key="7">
    <source>
        <dbReference type="ARBA" id="ARBA00022989"/>
    </source>
</evidence>
<keyword evidence="9 10" id="KW-0131">Cell cycle</keyword>
<keyword evidence="8 10" id="KW-0472">Membrane</keyword>
<gene>
    <name evidence="14" type="ORF">A3J93_04135</name>
</gene>
<evidence type="ECO:0000259" key="13">
    <source>
        <dbReference type="Pfam" id="PF18075"/>
    </source>
</evidence>
<name>A0A1F6NX33_9BACT</name>
<feature type="domain" description="FtsX extracellular" evidence="13">
    <location>
        <begin position="73"/>
        <end position="158"/>
    </location>
</feature>
<evidence type="ECO:0000256" key="8">
    <source>
        <dbReference type="ARBA" id="ARBA00023136"/>
    </source>
</evidence>
<keyword evidence="6 11" id="KW-0812">Transmembrane</keyword>
<dbReference type="STRING" id="1798704.A3J93_04135"/>
<feature type="transmembrane region" description="Helical" evidence="11">
    <location>
        <begin position="34"/>
        <end position="55"/>
    </location>
</feature>
<evidence type="ECO:0000256" key="11">
    <source>
        <dbReference type="SAM" id="Phobius"/>
    </source>
</evidence>
<proteinExistence type="inferred from homology"/>
<evidence type="ECO:0000256" key="9">
    <source>
        <dbReference type="ARBA" id="ARBA00023306"/>
    </source>
</evidence>
<evidence type="ECO:0000256" key="2">
    <source>
        <dbReference type="ARBA" id="ARBA00007379"/>
    </source>
</evidence>
<evidence type="ECO:0000313" key="14">
    <source>
        <dbReference type="EMBL" id="OGH88428.1"/>
    </source>
</evidence>
<evidence type="ECO:0000259" key="12">
    <source>
        <dbReference type="Pfam" id="PF02687"/>
    </source>
</evidence>
<comment type="similarity">
    <text evidence="2 10">Belongs to the ABC-4 integral membrane protein family. FtsX subfamily.</text>
</comment>
<dbReference type="PANTHER" id="PTHR47755:SF1">
    <property type="entry name" value="CELL DIVISION PROTEIN FTSX"/>
    <property type="match status" value="1"/>
</dbReference>
<keyword evidence="5 10" id="KW-0132">Cell division</keyword>
<feature type="transmembrane region" description="Helical" evidence="11">
    <location>
        <begin position="192"/>
        <end position="216"/>
    </location>
</feature>
<dbReference type="PANTHER" id="PTHR47755">
    <property type="entry name" value="CELL DIVISION PROTEIN FTSX"/>
    <property type="match status" value="1"/>
</dbReference>
<accession>A0A1F6NX33</accession>
<dbReference type="GO" id="GO:0051301">
    <property type="term" value="P:cell division"/>
    <property type="evidence" value="ECO:0007669"/>
    <property type="project" value="UniProtKB-KW"/>
</dbReference>
<comment type="subcellular location">
    <subcellularLocation>
        <location evidence="1">Cell membrane</location>
        <topology evidence="1">Multi-pass membrane protein</topology>
    </subcellularLocation>
</comment>
<evidence type="ECO:0000256" key="1">
    <source>
        <dbReference type="ARBA" id="ARBA00004651"/>
    </source>
</evidence>
<evidence type="ECO:0000256" key="10">
    <source>
        <dbReference type="PIRNR" id="PIRNR003097"/>
    </source>
</evidence>
<evidence type="ECO:0000256" key="5">
    <source>
        <dbReference type="ARBA" id="ARBA00022618"/>
    </source>
</evidence>
<dbReference type="GO" id="GO:0005886">
    <property type="term" value="C:plasma membrane"/>
    <property type="evidence" value="ECO:0007669"/>
    <property type="project" value="UniProtKB-SubCell"/>
</dbReference>
<feature type="transmembrane region" description="Helical" evidence="11">
    <location>
        <begin position="283"/>
        <end position="305"/>
    </location>
</feature>
<feature type="transmembrane region" description="Helical" evidence="11">
    <location>
        <begin position="240"/>
        <end position="263"/>
    </location>
</feature>
<dbReference type="Pfam" id="PF18075">
    <property type="entry name" value="FtsX_ECD"/>
    <property type="match status" value="1"/>
</dbReference>
<dbReference type="InterPro" id="IPR004513">
    <property type="entry name" value="FtsX"/>
</dbReference>
<dbReference type="Gene3D" id="3.30.70.3040">
    <property type="match status" value="1"/>
</dbReference>
<evidence type="ECO:0000313" key="15">
    <source>
        <dbReference type="Proteomes" id="UP000177907"/>
    </source>
</evidence>
<keyword evidence="7 11" id="KW-1133">Transmembrane helix</keyword>
<evidence type="ECO:0000256" key="6">
    <source>
        <dbReference type="ARBA" id="ARBA00022692"/>
    </source>
</evidence>
<dbReference type="Pfam" id="PF02687">
    <property type="entry name" value="FtsX"/>
    <property type="match status" value="1"/>
</dbReference>
<dbReference type="PIRSF" id="PIRSF003097">
    <property type="entry name" value="FtsX"/>
    <property type="match status" value="1"/>
</dbReference>
<evidence type="ECO:0000256" key="4">
    <source>
        <dbReference type="ARBA" id="ARBA00022475"/>
    </source>
</evidence>
<reference evidence="14 15" key="1">
    <citation type="journal article" date="2016" name="Nat. Commun.">
        <title>Thousands of microbial genomes shed light on interconnected biogeochemical processes in an aquifer system.</title>
        <authorList>
            <person name="Anantharaman K."/>
            <person name="Brown C.T."/>
            <person name="Hug L.A."/>
            <person name="Sharon I."/>
            <person name="Castelle C.J."/>
            <person name="Probst A.J."/>
            <person name="Thomas B.C."/>
            <person name="Singh A."/>
            <person name="Wilkins M.J."/>
            <person name="Karaoz U."/>
            <person name="Brodie E.L."/>
            <person name="Williams K.H."/>
            <person name="Hubbard S.S."/>
            <person name="Banfield J.F."/>
        </authorList>
    </citation>
    <scope>NUCLEOTIDE SEQUENCE [LARGE SCALE GENOMIC DNA]</scope>
</reference>
<dbReference type="InterPro" id="IPR040690">
    <property type="entry name" value="FtsX_ECD"/>
</dbReference>
<dbReference type="Proteomes" id="UP000177907">
    <property type="component" value="Unassembled WGS sequence"/>
</dbReference>
<comment type="caution">
    <text evidence="14">The sequence shown here is derived from an EMBL/GenBank/DDBJ whole genome shotgun (WGS) entry which is preliminary data.</text>
</comment>
<feature type="domain" description="ABC3 transporter permease C-terminal" evidence="12">
    <location>
        <begin position="196"/>
        <end position="312"/>
    </location>
</feature>
<evidence type="ECO:0000256" key="3">
    <source>
        <dbReference type="ARBA" id="ARBA00021907"/>
    </source>
</evidence>
<sequence length="317" mass="35919">MEIGNLDFEIITNQYMALFVRSIKYAFQDIGRNFGMSFMTVFILVLMLLSVNTLWSVDVVTNEAIKLVKEQINVSVYFSADATDKNVEDIQKYVKSFPEVIDFTLLNREQVLESFRQRHSLNGEVLQALDELGDNPFGPTAIIKTREPNDYQKIITALDLPEYNNLIEAKSFDENREAIDKIHNITKRLETMVLGLAVLFAIISFLVIFNTVRVAIQGQRMEISIKRLVGASNWFIRGPYVLESLVFTVVSVALTAGVVFWGLNFVDKYLAVVFPSAFSLTNYYFSHILSIFGVQAVAVLLLTILSSGLAMRRQLKV</sequence>
<organism evidence="14 15">
    <name type="scientific">Candidatus Magasanikbacteria bacterium RIFOXYC2_FULL_42_28</name>
    <dbReference type="NCBI Taxonomy" id="1798704"/>
    <lineage>
        <taxon>Bacteria</taxon>
        <taxon>Candidatus Magasanikiibacteriota</taxon>
    </lineage>
</organism>
<keyword evidence="4 10" id="KW-1003">Cell membrane</keyword>
<dbReference type="EMBL" id="MFQZ01000002">
    <property type="protein sequence ID" value="OGH88428.1"/>
    <property type="molecule type" value="Genomic_DNA"/>
</dbReference>
<dbReference type="AlphaFoldDB" id="A0A1F6NX33"/>